<feature type="binding site" evidence="11">
    <location>
        <position position="270"/>
    </location>
    <ligand>
        <name>Mg(2+)</name>
        <dbReference type="ChEBI" id="CHEBI:18420"/>
    </ligand>
</feature>
<evidence type="ECO:0000256" key="5">
    <source>
        <dbReference type="ARBA" id="ARBA00022723"/>
    </source>
</evidence>
<dbReference type="InterPro" id="IPR024932">
    <property type="entry name" value="ApbE"/>
</dbReference>
<keyword evidence="5 10" id="KW-0479">Metal-binding</keyword>
<dbReference type="AlphaFoldDB" id="A0A0P6WX30"/>
<dbReference type="EC" id="2.7.1.180" evidence="1 10"/>
<keyword evidence="3 10" id="KW-0285">Flavoprotein</keyword>
<keyword evidence="7 10" id="KW-0460">Magnesium</keyword>
<comment type="catalytic activity">
    <reaction evidence="9 10">
        <text>L-threonyl-[protein] + FAD = FMN-L-threonyl-[protein] + AMP + H(+)</text>
        <dbReference type="Rhea" id="RHEA:36847"/>
        <dbReference type="Rhea" id="RHEA-COMP:11060"/>
        <dbReference type="Rhea" id="RHEA-COMP:11061"/>
        <dbReference type="ChEBI" id="CHEBI:15378"/>
        <dbReference type="ChEBI" id="CHEBI:30013"/>
        <dbReference type="ChEBI" id="CHEBI:57692"/>
        <dbReference type="ChEBI" id="CHEBI:74257"/>
        <dbReference type="ChEBI" id="CHEBI:456215"/>
        <dbReference type="EC" id="2.7.1.180"/>
    </reaction>
</comment>
<dbReference type="Gene3D" id="3.10.520.10">
    <property type="entry name" value="ApbE-like domains"/>
    <property type="match status" value="1"/>
</dbReference>
<dbReference type="GO" id="GO:0046872">
    <property type="term" value="F:metal ion binding"/>
    <property type="evidence" value="ECO:0007669"/>
    <property type="project" value="UniProtKB-UniRule"/>
</dbReference>
<evidence type="ECO:0000256" key="4">
    <source>
        <dbReference type="ARBA" id="ARBA00022679"/>
    </source>
</evidence>
<dbReference type="Pfam" id="PF02424">
    <property type="entry name" value="ApbE"/>
    <property type="match status" value="1"/>
</dbReference>
<dbReference type="PANTHER" id="PTHR30040:SF2">
    <property type="entry name" value="FAD:PROTEIN FMN TRANSFERASE"/>
    <property type="match status" value="1"/>
</dbReference>
<evidence type="ECO:0000256" key="6">
    <source>
        <dbReference type="ARBA" id="ARBA00022827"/>
    </source>
</evidence>
<dbReference type="STRING" id="1134406.ADN00_13420"/>
<name>A0A0P6WX30_9CHLR</name>
<organism evidence="12 13">
    <name type="scientific">Ornatilinea apprima</name>
    <dbReference type="NCBI Taxonomy" id="1134406"/>
    <lineage>
        <taxon>Bacteria</taxon>
        <taxon>Bacillati</taxon>
        <taxon>Chloroflexota</taxon>
        <taxon>Anaerolineae</taxon>
        <taxon>Anaerolineales</taxon>
        <taxon>Anaerolineaceae</taxon>
        <taxon>Ornatilinea</taxon>
    </lineage>
</organism>
<dbReference type="OrthoDB" id="9778595at2"/>
<keyword evidence="4 10" id="KW-0808">Transferase</keyword>
<protein>
    <recommendedName>
        <fullName evidence="2 10">FAD:protein FMN transferase</fullName>
        <ecNumber evidence="1 10">2.7.1.180</ecNumber>
    </recommendedName>
    <alternativeName>
        <fullName evidence="8 10">Flavin transferase</fullName>
    </alternativeName>
</protein>
<evidence type="ECO:0000256" key="9">
    <source>
        <dbReference type="ARBA" id="ARBA00048540"/>
    </source>
</evidence>
<dbReference type="PANTHER" id="PTHR30040">
    <property type="entry name" value="THIAMINE BIOSYNTHESIS LIPOPROTEIN APBE"/>
    <property type="match status" value="1"/>
</dbReference>
<dbReference type="PIRSF" id="PIRSF006268">
    <property type="entry name" value="ApbE"/>
    <property type="match status" value="1"/>
</dbReference>
<evidence type="ECO:0000313" key="12">
    <source>
        <dbReference type="EMBL" id="KPL74833.1"/>
    </source>
</evidence>
<dbReference type="SUPFAM" id="SSF143631">
    <property type="entry name" value="ApbE-like"/>
    <property type="match status" value="1"/>
</dbReference>
<dbReference type="InterPro" id="IPR003374">
    <property type="entry name" value="ApbE-like_sf"/>
</dbReference>
<evidence type="ECO:0000256" key="11">
    <source>
        <dbReference type="PIRSR" id="PIRSR006268-2"/>
    </source>
</evidence>
<comment type="cofactor">
    <cofactor evidence="11">
        <name>Mg(2+)</name>
        <dbReference type="ChEBI" id="CHEBI:18420"/>
    </cofactor>
    <cofactor evidence="11">
        <name>Mn(2+)</name>
        <dbReference type="ChEBI" id="CHEBI:29035"/>
    </cofactor>
    <text evidence="11">Magnesium. Can also use manganese.</text>
</comment>
<dbReference type="GO" id="GO:0016740">
    <property type="term" value="F:transferase activity"/>
    <property type="evidence" value="ECO:0007669"/>
    <property type="project" value="UniProtKB-UniRule"/>
</dbReference>
<accession>A0A0P6WX30</accession>
<evidence type="ECO:0000256" key="7">
    <source>
        <dbReference type="ARBA" id="ARBA00022842"/>
    </source>
</evidence>
<evidence type="ECO:0000313" key="13">
    <source>
        <dbReference type="Proteomes" id="UP000050417"/>
    </source>
</evidence>
<keyword evidence="13" id="KW-1185">Reference proteome</keyword>
<evidence type="ECO:0000256" key="2">
    <source>
        <dbReference type="ARBA" id="ARBA00016337"/>
    </source>
</evidence>
<feature type="binding site" evidence="11">
    <location>
        <position position="266"/>
    </location>
    <ligand>
        <name>Mg(2+)</name>
        <dbReference type="ChEBI" id="CHEBI:18420"/>
    </ligand>
</feature>
<dbReference type="Proteomes" id="UP000050417">
    <property type="component" value="Unassembled WGS sequence"/>
</dbReference>
<dbReference type="RefSeq" id="WP_075063532.1">
    <property type="nucleotide sequence ID" value="NZ_LGCL01000031.1"/>
</dbReference>
<comment type="similarity">
    <text evidence="10">Belongs to the ApbE family.</text>
</comment>
<evidence type="ECO:0000256" key="3">
    <source>
        <dbReference type="ARBA" id="ARBA00022630"/>
    </source>
</evidence>
<reference evidence="12 13" key="1">
    <citation type="submission" date="2015-07" db="EMBL/GenBank/DDBJ databases">
        <title>Genome sequence of Ornatilinea apprima DSM 23815.</title>
        <authorList>
            <person name="Hemp J."/>
            <person name="Ward L.M."/>
            <person name="Pace L.A."/>
            <person name="Fischer W.W."/>
        </authorList>
    </citation>
    <scope>NUCLEOTIDE SEQUENCE [LARGE SCALE GENOMIC DNA]</scope>
    <source>
        <strain evidence="12 13">P3M-1</strain>
    </source>
</reference>
<sequence>MLIGKIQGAQTTHSAMGTVMTHKVFGTHQAAALPAIVQEIGRIEALLSRFIPTSEISTINARAGMESVPVSFETFEVLSKSLELSRACPGCFAVTIRPLVALWKIGAARFSVPDTRSIQQALSLANDQDLALDQLNMTAGLRRTGQSIDLGGVGKGYAADRVAEILRDFEITSAFSNLGGNVMTLGAKPDGSPWRVGIQHPRNKDLLIGSVSAANQSVVTSGDYQRYAANRQGERFHHILNPTTGYPSQSGLVSVTIISESSQTADILSTMLFVAGIEKGLECLKKFPETEAILIDQHIRVCVTSGLKYRFQPAEGVDVSFVH</sequence>
<feature type="binding site" evidence="11">
    <location>
        <position position="152"/>
    </location>
    <ligand>
        <name>Mg(2+)</name>
        <dbReference type="ChEBI" id="CHEBI:18420"/>
    </ligand>
</feature>
<keyword evidence="6 10" id="KW-0274">FAD</keyword>
<evidence type="ECO:0000256" key="1">
    <source>
        <dbReference type="ARBA" id="ARBA00011955"/>
    </source>
</evidence>
<evidence type="ECO:0000256" key="8">
    <source>
        <dbReference type="ARBA" id="ARBA00031306"/>
    </source>
</evidence>
<gene>
    <name evidence="12" type="ORF">ADN00_13420</name>
</gene>
<comment type="caution">
    <text evidence="12">The sequence shown here is derived from an EMBL/GenBank/DDBJ whole genome shotgun (WGS) entry which is preliminary data.</text>
</comment>
<evidence type="ECO:0000256" key="10">
    <source>
        <dbReference type="PIRNR" id="PIRNR006268"/>
    </source>
</evidence>
<proteinExistence type="inferred from homology"/>
<dbReference type="EMBL" id="LGCL01000031">
    <property type="protein sequence ID" value="KPL74833.1"/>
    <property type="molecule type" value="Genomic_DNA"/>
</dbReference>